<dbReference type="InterPro" id="IPR045247">
    <property type="entry name" value="Oye-like"/>
</dbReference>
<accession>A0AAU8DVJ8</accession>
<dbReference type="RefSeq" id="WP_353651351.1">
    <property type="nucleotide sequence ID" value="NZ_CP159218.1"/>
</dbReference>
<dbReference type="GO" id="GO:0016628">
    <property type="term" value="F:oxidoreductase activity, acting on the CH-CH group of donors, NAD or NADP as acceptor"/>
    <property type="evidence" value="ECO:0007669"/>
    <property type="project" value="UniProtKB-ARBA"/>
</dbReference>
<dbReference type="PANTHER" id="PTHR22893">
    <property type="entry name" value="NADH OXIDOREDUCTASE-RELATED"/>
    <property type="match status" value="1"/>
</dbReference>
<feature type="domain" description="NADH:flavin oxidoreductase/NADH oxidase N-terminal" evidence="5">
    <location>
        <begin position="9"/>
        <end position="337"/>
    </location>
</feature>
<evidence type="ECO:0000313" key="6">
    <source>
        <dbReference type="EMBL" id="XCG65747.1"/>
    </source>
</evidence>
<dbReference type="Gene3D" id="3.20.20.70">
    <property type="entry name" value="Aldolase class I"/>
    <property type="match status" value="1"/>
</dbReference>
<dbReference type="SUPFAM" id="SSF51395">
    <property type="entry name" value="FMN-linked oxidoreductases"/>
    <property type="match status" value="1"/>
</dbReference>
<evidence type="ECO:0000256" key="3">
    <source>
        <dbReference type="ARBA" id="ARBA00023002"/>
    </source>
</evidence>
<comment type="similarity">
    <text evidence="2">Belongs to the NADH:flavin oxidoreductase/NADH oxidase family.</text>
</comment>
<sequence>MTTATDAAFTPVTIGRYRARNRIVMAPMTRNRANDTVPTPLMAQYYGQRASAGLIITEGTQPSAIGQGYPATPGLHTAEQVGGWKLVADAVHAAGGLVFAQLMHAGRIGHPDVYPEHTEVAGALPVGPSAVAATGSVFTGRGMAEFPTPRALSADGVQDTVAEFAAAARAAIDAGLDGVEIHAANGYLLHQFLSTNANRRTDTWGGDVAGRISFTVAVAQAVADEIGADRVGLRISPANPFNDIVEDGHRETYLALVAALEPLALAYLHVAETTDPGLTPLLRKAWSGVLVLNPAEQTAAEHLSVIQDGAADLVSFATKFLANPDLVARLRTGAPLNTPDRPTFYGGDHRGYTDYPSADHPGADHPSAAPVA</sequence>
<dbReference type="GO" id="GO:0005829">
    <property type="term" value="C:cytosol"/>
    <property type="evidence" value="ECO:0007669"/>
    <property type="project" value="UniProtKB-ARBA"/>
</dbReference>
<gene>
    <name evidence="6" type="ORF">ABLG96_02020</name>
</gene>
<evidence type="ECO:0000256" key="2">
    <source>
        <dbReference type="ARBA" id="ARBA00005979"/>
    </source>
</evidence>
<dbReference type="InterPro" id="IPR001155">
    <property type="entry name" value="OxRdtase_FMN_N"/>
</dbReference>
<dbReference type="CDD" id="cd02933">
    <property type="entry name" value="OYE_like_FMN"/>
    <property type="match status" value="1"/>
</dbReference>
<organism evidence="6">
    <name type="scientific">Nakamurella sp. A5-74</name>
    <dbReference type="NCBI Taxonomy" id="3158264"/>
    <lineage>
        <taxon>Bacteria</taxon>
        <taxon>Bacillati</taxon>
        <taxon>Actinomycetota</taxon>
        <taxon>Actinomycetes</taxon>
        <taxon>Nakamurellales</taxon>
        <taxon>Nakamurellaceae</taxon>
        <taxon>Nakamurella</taxon>
    </lineage>
</organism>
<evidence type="ECO:0000256" key="4">
    <source>
        <dbReference type="SAM" id="MobiDB-lite"/>
    </source>
</evidence>
<keyword evidence="3" id="KW-0560">Oxidoreductase</keyword>
<dbReference type="InterPro" id="IPR013785">
    <property type="entry name" value="Aldolase_TIM"/>
</dbReference>
<evidence type="ECO:0000256" key="1">
    <source>
        <dbReference type="ARBA" id="ARBA00001917"/>
    </source>
</evidence>
<feature type="region of interest" description="Disordered" evidence="4">
    <location>
        <begin position="333"/>
        <end position="372"/>
    </location>
</feature>
<comment type="cofactor">
    <cofactor evidence="1">
        <name>FMN</name>
        <dbReference type="ChEBI" id="CHEBI:58210"/>
    </cofactor>
</comment>
<protein>
    <submittedName>
        <fullName evidence="6">Alkene reductase</fullName>
    </submittedName>
</protein>
<dbReference type="FunFam" id="3.20.20.70:FF:000059">
    <property type="entry name" value="N-ethylmaleimide reductase, FMN-linked"/>
    <property type="match status" value="1"/>
</dbReference>
<proteinExistence type="inferred from homology"/>
<name>A0AAU8DVJ8_9ACTN</name>
<dbReference type="EMBL" id="CP159218">
    <property type="protein sequence ID" value="XCG65747.1"/>
    <property type="molecule type" value="Genomic_DNA"/>
</dbReference>
<dbReference type="PANTHER" id="PTHR22893:SF91">
    <property type="entry name" value="NADPH DEHYDROGENASE 2-RELATED"/>
    <property type="match status" value="1"/>
</dbReference>
<dbReference type="Pfam" id="PF00724">
    <property type="entry name" value="Oxidored_FMN"/>
    <property type="match status" value="1"/>
</dbReference>
<dbReference type="AlphaFoldDB" id="A0AAU8DVJ8"/>
<evidence type="ECO:0000259" key="5">
    <source>
        <dbReference type="Pfam" id="PF00724"/>
    </source>
</evidence>
<reference evidence="6" key="1">
    <citation type="submission" date="2024-05" db="EMBL/GenBank/DDBJ databases">
        <authorList>
            <person name="Cai S.Y."/>
            <person name="Jin L.M."/>
            <person name="Li H.R."/>
        </authorList>
    </citation>
    <scope>NUCLEOTIDE SEQUENCE</scope>
    <source>
        <strain evidence="6">A5-74</strain>
    </source>
</reference>
<dbReference type="GO" id="GO:0010181">
    <property type="term" value="F:FMN binding"/>
    <property type="evidence" value="ECO:0007669"/>
    <property type="project" value="InterPro"/>
</dbReference>